<evidence type="ECO:0000259" key="1">
    <source>
        <dbReference type="Pfam" id="PF09084"/>
    </source>
</evidence>
<name>A0A443K8F1_9RHOB</name>
<dbReference type="PANTHER" id="PTHR30024">
    <property type="entry name" value="ALIPHATIC SULFONATES-BINDING PROTEIN-RELATED"/>
    <property type="match status" value="1"/>
</dbReference>
<evidence type="ECO:0000313" key="3">
    <source>
        <dbReference type="Proteomes" id="UP000285295"/>
    </source>
</evidence>
<organism evidence="2 3">
    <name type="scientific">Paenirhodobacter populi</name>
    <dbReference type="NCBI Taxonomy" id="2306993"/>
    <lineage>
        <taxon>Bacteria</taxon>
        <taxon>Pseudomonadati</taxon>
        <taxon>Pseudomonadota</taxon>
        <taxon>Alphaproteobacteria</taxon>
        <taxon>Rhodobacterales</taxon>
        <taxon>Rhodobacter group</taxon>
        <taxon>Paenirhodobacter</taxon>
    </lineage>
</organism>
<evidence type="ECO:0000313" key="2">
    <source>
        <dbReference type="EMBL" id="RWR29061.1"/>
    </source>
</evidence>
<dbReference type="PROSITE" id="PS51318">
    <property type="entry name" value="TAT"/>
    <property type="match status" value="1"/>
</dbReference>
<dbReference type="InterPro" id="IPR006311">
    <property type="entry name" value="TAT_signal"/>
</dbReference>
<reference evidence="2 3" key="2">
    <citation type="submission" date="2019-01" db="EMBL/GenBank/DDBJ databases">
        <authorList>
            <person name="Li Y."/>
        </authorList>
    </citation>
    <scope>NUCLEOTIDE SEQUENCE [LARGE SCALE GENOMIC DNA]</scope>
    <source>
        <strain evidence="2 3">D19-10-3-21</strain>
    </source>
</reference>
<protein>
    <submittedName>
        <fullName evidence="2">ABC transporter substrate-binding protein</fullName>
    </submittedName>
</protein>
<reference evidence="2 3" key="1">
    <citation type="submission" date="2019-01" db="EMBL/GenBank/DDBJ databases">
        <title>Sinorhodobacter populi sp. nov. isolated from the symptomatic bark tissue of Populus euramericana canker.</title>
        <authorList>
            <person name="Xu G."/>
        </authorList>
    </citation>
    <scope>NUCLEOTIDE SEQUENCE [LARGE SCALE GENOMIC DNA]</scope>
    <source>
        <strain evidence="2 3">D19-10-3-21</strain>
    </source>
</reference>
<accession>A0A443K8F1</accession>
<dbReference type="Gene3D" id="3.40.190.10">
    <property type="entry name" value="Periplasmic binding protein-like II"/>
    <property type="match status" value="2"/>
</dbReference>
<feature type="domain" description="SsuA/THI5-like" evidence="1">
    <location>
        <begin position="53"/>
        <end position="249"/>
    </location>
</feature>
<gene>
    <name evidence="2" type="ORF">D2T31_11150</name>
</gene>
<dbReference type="InterPro" id="IPR015168">
    <property type="entry name" value="SsuA/THI5"/>
</dbReference>
<dbReference type="OrthoDB" id="5348911at2"/>
<dbReference type="SUPFAM" id="SSF53850">
    <property type="entry name" value="Periplasmic binding protein-like II"/>
    <property type="match status" value="1"/>
</dbReference>
<proteinExistence type="predicted"/>
<dbReference type="AlphaFoldDB" id="A0A443K8F1"/>
<dbReference type="RefSeq" id="WP_128237410.1">
    <property type="nucleotide sequence ID" value="NZ_SAUX01000012.1"/>
</dbReference>
<sequence length="336" mass="36127">MNQMFDRRRFLIGTGLAGIALAAPAIVRAANRRLTIVSNPGLENATLNALMDRQGYFQQFDVEAEIIELPGATGPFDAILAGQGDVCMVSGYNLVLARIAQGAPVRIIGAGMRKVALALYTRTPDIRGLADLPGRTIAVGPELGLLHMLTAELLKQHGLDPARVTFLDKGSNDQAYQAVVRGEADACCSSISHLHDADDLTLLDGGKLWEGLPRYTFQTAYAAQSALRDKPEVLTAALAAYGALYDYLMSPAARDAFFDARRQAQKTFDAASALAVWEFNQNERPYTRDLTIGDDGIDDLQQVLIGAGALEDRQPVAAVADMSCARAAARLFSTAR</sequence>
<dbReference type="Pfam" id="PF09084">
    <property type="entry name" value="NMT1"/>
    <property type="match status" value="1"/>
</dbReference>
<dbReference type="EMBL" id="SAUX01000012">
    <property type="protein sequence ID" value="RWR29061.1"/>
    <property type="molecule type" value="Genomic_DNA"/>
</dbReference>
<dbReference type="Proteomes" id="UP000285295">
    <property type="component" value="Unassembled WGS sequence"/>
</dbReference>
<comment type="caution">
    <text evidence="2">The sequence shown here is derived from an EMBL/GenBank/DDBJ whole genome shotgun (WGS) entry which is preliminary data.</text>
</comment>